<comment type="caution">
    <text evidence="1">The sequence shown here is derived from an EMBL/GenBank/DDBJ whole genome shotgun (WGS) entry which is preliminary data.</text>
</comment>
<name>A0A4Z2DDL7_SCHJA</name>
<reference evidence="1 2" key="1">
    <citation type="submission" date="2019-03" db="EMBL/GenBank/DDBJ databases">
        <title>An improved genome assembly of the fluke Schistosoma japonicum.</title>
        <authorList>
            <person name="Hu W."/>
            <person name="Luo F."/>
            <person name="Yin M."/>
            <person name="Mo X."/>
            <person name="Sun C."/>
            <person name="Wu Q."/>
            <person name="Zhu B."/>
            <person name="Xiang M."/>
            <person name="Wang J."/>
            <person name="Wang Y."/>
            <person name="Zhang T."/>
            <person name="Xu B."/>
            <person name="Zheng H."/>
            <person name="Feng Z."/>
        </authorList>
    </citation>
    <scope>NUCLEOTIDE SEQUENCE [LARGE SCALE GENOMIC DNA]</scope>
    <source>
        <strain evidence="1">HuSjv2</strain>
        <tissue evidence="1">Worms</tissue>
    </source>
</reference>
<evidence type="ECO:0000313" key="1">
    <source>
        <dbReference type="EMBL" id="TNN14612.1"/>
    </source>
</evidence>
<gene>
    <name evidence="1" type="ORF">EWB00_002032</name>
</gene>
<dbReference type="AlphaFoldDB" id="A0A4Z2DDL7"/>
<proteinExistence type="predicted"/>
<evidence type="ECO:0000313" key="2">
    <source>
        <dbReference type="Proteomes" id="UP000311919"/>
    </source>
</evidence>
<accession>A0A4Z2DDL7</accession>
<organism evidence="1 2">
    <name type="scientific">Schistosoma japonicum</name>
    <name type="common">Blood fluke</name>
    <dbReference type="NCBI Taxonomy" id="6182"/>
    <lineage>
        <taxon>Eukaryota</taxon>
        <taxon>Metazoa</taxon>
        <taxon>Spiralia</taxon>
        <taxon>Lophotrochozoa</taxon>
        <taxon>Platyhelminthes</taxon>
        <taxon>Trematoda</taxon>
        <taxon>Digenea</taxon>
        <taxon>Strigeidida</taxon>
        <taxon>Schistosomatoidea</taxon>
        <taxon>Schistosomatidae</taxon>
        <taxon>Schistosoma</taxon>
    </lineage>
</organism>
<dbReference type="EMBL" id="SKCS01000169">
    <property type="protein sequence ID" value="TNN14612.1"/>
    <property type="molecule type" value="Genomic_DNA"/>
</dbReference>
<keyword evidence="2" id="KW-1185">Reference proteome</keyword>
<dbReference type="Proteomes" id="UP000311919">
    <property type="component" value="Unassembled WGS sequence"/>
</dbReference>
<protein>
    <submittedName>
        <fullName evidence="1">Uncharacterized protein</fullName>
    </submittedName>
</protein>
<sequence length="62" mass="6927">MLLTTVILIKYDRLLIDVNQFTSKDNALVVKTVTFVDVDFAHEIIINIGTFVVHMTGFGSKA</sequence>